<dbReference type="EMBL" id="RCUW01000001">
    <property type="protein sequence ID" value="RLP70866.1"/>
    <property type="molecule type" value="Genomic_DNA"/>
</dbReference>
<comment type="caution">
    <text evidence="1">The sequence shown here is derived from an EMBL/GenBank/DDBJ whole genome shotgun (WGS) entry which is preliminary data.</text>
</comment>
<evidence type="ECO:0000313" key="2">
    <source>
        <dbReference type="Proteomes" id="UP000275395"/>
    </source>
</evidence>
<organism evidence="1 2">
    <name type="scientific">Mycetocola reblochoni</name>
    <dbReference type="NCBI Taxonomy" id="331618"/>
    <lineage>
        <taxon>Bacteria</taxon>
        <taxon>Bacillati</taxon>
        <taxon>Actinomycetota</taxon>
        <taxon>Actinomycetes</taxon>
        <taxon>Micrococcales</taxon>
        <taxon>Microbacteriaceae</taxon>
        <taxon>Mycetocola</taxon>
    </lineage>
</organism>
<accession>A0A3L6ZSE0</accession>
<dbReference type="RefSeq" id="WP_087136128.1">
    <property type="nucleotide sequence ID" value="NZ_RCUW01000001.1"/>
</dbReference>
<gene>
    <name evidence="1" type="ORF">D9V30_00055</name>
</gene>
<protein>
    <submittedName>
        <fullName evidence="1">Uncharacterized protein</fullName>
    </submittedName>
</protein>
<proteinExistence type="predicted"/>
<reference evidence="1 2" key="1">
    <citation type="submission" date="2018-10" db="EMBL/GenBank/DDBJ databases">
        <authorList>
            <person name="Li J."/>
        </authorList>
    </citation>
    <scope>NUCLEOTIDE SEQUENCE [LARGE SCALE GENOMIC DNA]</scope>
    <source>
        <strain evidence="1 2">JCM 30549</strain>
    </source>
</reference>
<sequence length="261" mass="27826">MVADAGLMVRVGGVDFVGATRPDDWRKGAFLITRAGLDGWEDGVDVRQQAVEYSMSNGSYDLAPRLASRVVQVTGKALAPDPVTLGWMRSKLSGLGARGEQMSVEVTMNGCTSWARCRLGAKPQFTDTGRRSGVCEGDFVVQLWCPDPRKFGERKVFSGRSVQVFHRGNFDASPTIQVRGALSGGYTVSSSDGRTFRVTEALTSSQVHTINTSTGVLRVDGSAVFGSVTSADLLKVAPGTTPTFTVTSGATLTVPVYDTFI</sequence>
<dbReference type="AlphaFoldDB" id="A0A3L6ZSE0"/>
<dbReference type="Proteomes" id="UP000275395">
    <property type="component" value="Unassembled WGS sequence"/>
</dbReference>
<evidence type="ECO:0000313" key="1">
    <source>
        <dbReference type="EMBL" id="RLP70866.1"/>
    </source>
</evidence>
<name>A0A3L6ZSE0_9MICO</name>